<accession>A0A072P2F0</accession>
<dbReference type="Gene3D" id="3.50.50.60">
    <property type="entry name" value="FAD/NAD(P)-binding domain"/>
    <property type="match status" value="1"/>
</dbReference>
<evidence type="ECO:0000256" key="1">
    <source>
        <dbReference type="ARBA" id="ARBA00022630"/>
    </source>
</evidence>
<keyword evidence="1" id="KW-0285">Flavoprotein</keyword>
<dbReference type="GO" id="GO:0016709">
    <property type="term" value="F:oxidoreductase activity, acting on paired donors, with incorporation or reduction of molecular oxygen, NAD(P)H as one donor, and incorporation of one atom of oxygen"/>
    <property type="evidence" value="ECO:0007669"/>
    <property type="project" value="UniProtKB-ARBA"/>
</dbReference>
<evidence type="ECO:0000256" key="4">
    <source>
        <dbReference type="SAM" id="Phobius"/>
    </source>
</evidence>
<keyword evidence="4" id="KW-0472">Membrane</keyword>
<dbReference type="GO" id="GO:0006744">
    <property type="term" value="P:ubiquinone biosynthetic process"/>
    <property type="evidence" value="ECO:0007669"/>
    <property type="project" value="TreeGrafter"/>
</dbReference>
<keyword evidence="7" id="KW-1185">Reference proteome</keyword>
<proteinExistence type="predicted"/>
<dbReference type="InterPro" id="IPR002938">
    <property type="entry name" value="FAD-bd"/>
</dbReference>
<dbReference type="Gene3D" id="3.30.9.10">
    <property type="entry name" value="D-Amino Acid Oxidase, subunit A, domain 2"/>
    <property type="match status" value="1"/>
</dbReference>
<evidence type="ECO:0000256" key="2">
    <source>
        <dbReference type="ARBA" id="ARBA00022827"/>
    </source>
</evidence>
<dbReference type="OrthoDB" id="2690153at2759"/>
<organism evidence="6 7">
    <name type="scientific">Exophiala aquamarina CBS 119918</name>
    <dbReference type="NCBI Taxonomy" id="1182545"/>
    <lineage>
        <taxon>Eukaryota</taxon>
        <taxon>Fungi</taxon>
        <taxon>Dikarya</taxon>
        <taxon>Ascomycota</taxon>
        <taxon>Pezizomycotina</taxon>
        <taxon>Eurotiomycetes</taxon>
        <taxon>Chaetothyriomycetidae</taxon>
        <taxon>Chaetothyriales</taxon>
        <taxon>Herpotrichiellaceae</taxon>
        <taxon>Exophiala</taxon>
    </lineage>
</organism>
<dbReference type="GO" id="GO:0005739">
    <property type="term" value="C:mitochondrion"/>
    <property type="evidence" value="ECO:0007669"/>
    <property type="project" value="TreeGrafter"/>
</dbReference>
<protein>
    <recommendedName>
        <fullName evidence="5">FAD-binding domain-containing protein</fullName>
    </recommendedName>
</protein>
<dbReference type="RefSeq" id="XP_013256462.1">
    <property type="nucleotide sequence ID" value="XM_013401008.1"/>
</dbReference>
<dbReference type="PANTHER" id="PTHR43004:SF6">
    <property type="entry name" value="FAD_NAD(P)-BINDING OXIDOREDUCTASE FAMILY PROTEIN"/>
    <property type="match status" value="1"/>
</dbReference>
<evidence type="ECO:0000259" key="5">
    <source>
        <dbReference type="Pfam" id="PF01494"/>
    </source>
</evidence>
<dbReference type="PRINTS" id="PR00420">
    <property type="entry name" value="RNGMNOXGNASE"/>
</dbReference>
<dbReference type="AlphaFoldDB" id="A0A072P2F0"/>
<dbReference type="Gene3D" id="3.40.30.120">
    <property type="match status" value="1"/>
</dbReference>
<keyword evidence="4" id="KW-1133">Transmembrane helix</keyword>
<evidence type="ECO:0000256" key="3">
    <source>
        <dbReference type="ARBA" id="ARBA00023002"/>
    </source>
</evidence>
<comment type="caution">
    <text evidence="6">The sequence shown here is derived from an EMBL/GenBank/DDBJ whole genome shotgun (WGS) entry which is preliminary data.</text>
</comment>
<reference evidence="6 7" key="1">
    <citation type="submission" date="2013-03" db="EMBL/GenBank/DDBJ databases">
        <title>The Genome Sequence of Exophiala aquamarina CBS 119918.</title>
        <authorList>
            <consortium name="The Broad Institute Genomics Platform"/>
            <person name="Cuomo C."/>
            <person name="de Hoog S."/>
            <person name="Gorbushina A."/>
            <person name="Walker B."/>
            <person name="Young S.K."/>
            <person name="Zeng Q."/>
            <person name="Gargeya S."/>
            <person name="Fitzgerald M."/>
            <person name="Haas B."/>
            <person name="Abouelleil A."/>
            <person name="Allen A.W."/>
            <person name="Alvarado L."/>
            <person name="Arachchi H.M."/>
            <person name="Berlin A.M."/>
            <person name="Chapman S.B."/>
            <person name="Gainer-Dewar J."/>
            <person name="Goldberg J."/>
            <person name="Griggs A."/>
            <person name="Gujja S."/>
            <person name="Hansen M."/>
            <person name="Howarth C."/>
            <person name="Imamovic A."/>
            <person name="Ireland A."/>
            <person name="Larimer J."/>
            <person name="McCowan C."/>
            <person name="Murphy C."/>
            <person name="Pearson M."/>
            <person name="Poon T.W."/>
            <person name="Priest M."/>
            <person name="Roberts A."/>
            <person name="Saif S."/>
            <person name="Shea T."/>
            <person name="Sisk P."/>
            <person name="Sykes S."/>
            <person name="Wortman J."/>
            <person name="Nusbaum C."/>
            <person name="Birren B."/>
        </authorList>
    </citation>
    <scope>NUCLEOTIDE SEQUENCE [LARGE SCALE GENOMIC DNA]</scope>
    <source>
        <strain evidence="6 7">CBS 119918</strain>
    </source>
</reference>
<dbReference type="VEuPathDB" id="FungiDB:A1O9_10274"/>
<gene>
    <name evidence="6" type="ORF">A1O9_10274</name>
</gene>
<dbReference type="GO" id="GO:0071949">
    <property type="term" value="F:FAD binding"/>
    <property type="evidence" value="ECO:0007669"/>
    <property type="project" value="InterPro"/>
</dbReference>
<keyword evidence="2" id="KW-0274">FAD</keyword>
<dbReference type="GeneID" id="25285178"/>
<sequence>MGDLGAVAASIPHYIPVLIVGGGAVGLTASLLLARHGIRSLIVERHRARLPQPKAHAVNPRSSEILRQIGFDVSGLRGKGAPVEESEWVNFVTTLSGVLLTRIPYERQDTQVRKVTPEPLFNVPQYILESALEEAVLRSELVQIHRNCSWNSWKINDQHLVESSITQRSDGQNHSIKSDFVVGADGTDSTVRKTLTNVSWAGLPGQNCEKLWFVSICCRGDLLSLVSELGRPGQLYFSCLPLVKGTLIAHDLSSNWVLIRRVDLDVEPPSSFTQARCQELVDEFIGKKLDYEIVAANSWFTEPRIASSYSSADHKIFLAGDAAHSFPPTGGLGINTGMADVHNLCWKLAYSLQGKSQNPGRLLESYSSERRPIAIANAQQSWHNSLVWFESMENLSRDLEPDLPIDEIENRLQNPAFLAAAREALEANRLHFDSLGLQIGYAYGQPDCAVRLREDCSRYEPSIKSGYRLPHSWLVDGRSSLDLISDTDITLLVRESVDSDAENKITIATNYPFSVILQSAGKGDADKLLEYLGLDVGEGLLIRPDQHIVGKVRSAQDVVGLLMNSF</sequence>
<dbReference type="Proteomes" id="UP000027920">
    <property type="component" value="Unassembled WGS sequence"/>
</dbReference>
<dbReference type="InterPro" id="IPR036188">
    <property type="entry name" value="FAD/NAD-bd_sf"/>
</dbReference>
<dbReference type="SUPFAM" id="SSF51905">
    <property type="entry name" value="FAD/NAD(P)-binding domain"/>
    <property type="match status" value="1"/>
</dbReference>
<dbReference type="Pfam" id="PF01494">
    <property type="entry name" value="FAD_binding_3"/>
    <property type="match status" value="1"/>
</dbReference>
<dbReference type="EMBL" id="AMGV01000012">
    <property type="protein sequence ID" value="KEF53872.1"/>
    <property type="molecule type" value="Genomic_DNA"/>
</dbReference>
<dbReference type="HOGENOM" id="CLU_009665_14_3_1"/>
<evidence type="ECO:0000313" key="7">
    <source>
        <dbReference type="Proteomes" id="UP000027920"/>
    </source>
</evidence>
<name>A0A072P2F0_9EURO</name>
<keyword evidence="4" id="KW-0812">Transmembrane</keyword>
<keyword evidence="3" id="KW-0560">Oxidoreductase</keyword>
<dbReference type="STRING" id="1182545.A0A072P2F0"/>
<dbReference type="PANTHER" id="PTHR43004">
    <property type="entry name" value="TRK SYSTEM POTASSIUM UPTAKE PROTEIN"/>
    <property type="match status" value="1"/>
</dbReference>
<feature type="transmembrane region" description="Helical" evidence="4">
    <location>
        <begin position="14"/>
        <end position="34"/>
    </location>
</feature>
<feature type="domain" description="FAD-binding" evidence="5">
    <location>
        <begin position="15"/>
        <end position="380"/>
    </location>
</feature>
<evidence type="ECO:0000313" key="6">
    <source>
        <dbReference type="EMBL" id="KEF53872.1"/>
    </source>
</evidence>
<dbReference type="InterPro" id="IPR050641">
    <property type="entry name" value="RIFMO-like"/>
</dbReference>